<feature type="region of interest" description="Disordered" evidence="5">
    <location>
        <begin position="298"/>
        <end position="323"/>
    </location>
</feature>
<feature type="compositionally biased region" description="Basic and acidic residues" evidence="5">
    <location>
        <begin position="207"/>
        <end position="225"/>
    </location>
</feature>
<proteinExistence type="inferred from homology"/>
<keyword evidence="6" id="KW-0812">Transmembrane</keyword>
<dbReference type="InterPro" id="IPR004089">
    <property type="entry name" value="MCPsignal_dom"/>
</dbReference>
<feature type="compositionally biased region" description="Gly residues" evidence="5">
    <location>
        <begin position="590"/>
        <end position="604"/>
    </location>
</feature>
<evidence type="ECO:0000256" key="4">
    <source>
        <dbReference type="PROSITE-ProRule" id="PRU00284"/>
    </source>
</evidence>
<evidence type="ECO:0000256" key="1">
    <source>
        <dbReference type="ARBA" id="ARBA00004370"/>
    </source>
</evidence>
<dbReference type="GO" id="GO:0006935">
    <property type="term" value="P:chemotaxis"/>
    <property type="evidence" value="ECO:0007669"/>
    <property type="project" value="InterPro"/>
</dbReference>
<comment type="caution">
    <text evidence="9">The sequence shown here is derived from an EMBL/GenBank/DDBJ whole genome shotgun (WGS) entry which is preliminary data.</text>
</comment>
<dbReference type="RefSeq" id="WP_259078343.1">
    <property type="nucleotide sequence ID" value="NZ_JANTZC010000019.1"/>
</dbReference>
<evidence type="ECO:0000313" key="9">
    <source>
        <dbReference type="EMBL" id="MCS4037673.1"/>
    </source>
</evidence>
<keyword evidence="2 4" id="KW-0807">Transducer</keyword>
<name>A0A9X2UNB1_9BACT</name>
<feature type="compositionally biased region" description="Basic and acidic residues" evidence="5">
    <location>
        <begin position="570"/>
        <end position="579"/>
    </location>
</feature>
<dbReference type="Pfam" id="PF00015">
    <property type="entry name" value="MCPsignal"/>
    <property type="match status" value="1"/>
</dbReference>
<dbReference type="GO" id="GO:0016020">
    <property type="term" value="C:membrane"/>
    <property type="evidence" value="ECO:0007669"/>
    <property type="project" value="UniProtKB-SubCell"/>
</dbReference>
<gene>
    <name evidence="9" type="ORF">GGQ01_002760</name>
</gene>
<reference evidence="9" key="1">
    <citation type="submission" date="2022-08" db="EMBL/GenBank/DDBJ databases">
        <title>Genomic Encyclopedia of Type Strains, Phase V (KMG-V): Genome sequencing to study the core and pangenomes of soil and plant-associated prokaryotes.</title>
        <authorList>
            <person name="Whitman W."/>
        </authorList>
    </citation>
    <scope>NUCLEOTIDE SEQUENCE</scope>
    <source>
        <strain evidence="9">SP3012</strain>
    </source>
</reference>
<evidence type="ECO:0000259" key="8">
    <source>
        <dbReference type="PROSITE" id="PS50885"/>
    </source>
</evidence>
<feature type="transmembrane region" description="Helical" evidence="6">
    <location>
        <begin position="102"/>
        <end position="120"/>
    </location>
</feature>
<evidence type="ECO:0000256" key="6">
    <source>
        <dbReference type="SAM" id="Phobius"/>
    </source>
</evidence>
<dbReference type="EMBL" id="JANUBF010000023">
    <property type="protein sequence ID" value="MCS4037673.1"/>
    <property type="molecule type" value="Genomic_DNA"/>
</dbReference>
<accession>A0A9X2UNB1</accession>
<dbReference type="SUPFAM" id="SSF58104">
    <property type="entry name" value="Methyl-accepting chemotaxis protein (MCP) signaling domain"/>
    <property type="match status" value="1"/>
</dbReference>
<dbReference type="PRINTS" id="PR00260">
    <property type="entry name" value="CHEMTRNSDUCR"/>
</dbReference>
<organism evidence="9 10">
    <name type="scientific">Salinibacter ruber</name>
    <dbReference type="NCBI Taxonomy" id="146919"/>
    <lineage>
        <taxon>Bacteria</taxon>
        <taxon>Pseudomonadati</taxon>
        <taxon>Rhodothermota</taxon>
        <taxon>Rhodothermia</taxon>
        <taxon>Rhodothermales</taxon>
        <taxon>Salinibacteraceae</taxon>
        <taxon>Salinibacter</taxon>
    </lineage>
</organism>
<dbReference type="Proteomes" id="UP001155040">
    <property type="component" value="Unassembled WGS sequence"/>
</dbReference>
<dbReference type="SMART" id="SM00304">
    <property type="entry name" value="HAMP"/>
    <property type="match status" value="1"/>
</dbReference>
<dbReference type="FunFam" id="1.10.287.950:FF:000001">
    <property type="entry name" value="Methyl-accepting chemotaxis sensory transducer"/>
    <property type="match status" value="1"/>
</dbReference>
<evidence type="ECO:0000313" key="10">
    <source>
        <dbReference type="Proteomes" id="UP001155040"/>
    </source>
</evidence>
<sequence length="611" mass="63645">MATLVNFFLPASLPEGSSERRLGYLAIAMALAIMAATIVYSALYVRWGFYSGIAVLWGGAVAFFFVPVLTASGAPPSIGAKLTSVIMLVLISLLMVLDGGVASQAAPWLVVAPLTGLLLAERWFAGLLAGISAVEIISIHALGAAGVVSFPYGVAEGMVGEARAVSYAGFVGVVFVIALIFKGRQEEAMQSANAATEEARAQKEEAEKMAERLEKQKSSVEKQVEEATQELQAQKDALSEHVSQMLEAMSRFADGDLSVRVRTDRDDEIGDLFDGFNQAVGSVQQILSDVKEATRQTASTADQISSSSDQMAASAEEQSAQSEEVAAAVEELNQTIGENAKSVQSVAEAAGEGSRQARNGQEVVSEATAKIKEIAADVQDTAETIGRLQDSSEQISTVVETIDEIAGQTNLLALNAAIEAARAGGDEAGTETGQGFAVVAEEVRELADETDQATSEISSIIGEVQSEIDEAVEAARRSSQNAKDGIDLSEKASETLSEIVSSIELVEQKADEIAAASEEQSTTSEEIAQSVQSISTAAQQSAAGVTQVSDVAGELESVTGKLQRRLQRFTVDEEGRGPGEAETGETAGPAGLGRTGAVSGGRPLGDGAQAA</sequence>
<feature type="transmembrane region" description="Helical" evidence="6">
    <location>
        <begin position="49"/>
        <end position="71"/>
    </location>
</feature>
<dbReference type="PROSITE" id="PS50111">
    <property type="entry name" value="CHEMOTAXIS_TRANSDUC_2"/>
    <property type="match status" value="1"/>
</dbReference>
<dbReference type="InterPro" id="IPR004090">
    <property type="entry name" value="Chemotax_Me-accpt_rcpt"/>
</dbReference>
<dbReference type="GO" id="GO:0004888">
    <property type="term" value="F:transmembrane signaling receptor activity"/>
    <property type="evidence" value="ECO:0007669"/>
    <property type="project" value="InterPro"/>
</dbReference>
<dbReference type="PROSITE" id="PS50885">
    <property type="entry name" value="HAMP"/>
    <property type="match status" value="1"/>
</dbReference>
<feature type="transmembrane region" description="Helical" evidence="6">
    <location>
        <begin position="22"/>
        <end position="43"/>
    </location>
</feature>
<comment type="subcellular location">
    <subcellularLocation>
        <location evidence="1">Membrane</location>
    </subcellularLocation>
</comment>
<dbReference type="SMART" id="SM00283">
    <property type="entry name" value="MA"/>
    <property type="match status" value="1"/>
</dbReference>
<dbReference type="Pfam" id="PF00672">
    <property type="entry name" value="HAMP"/>
    <property type="match status" value="1"/>
</dbReference>
<dbReference type="Gene3D" id="1.10.287.950">
    <property type="entry name" value="Methyl-accepting chemotaxis protein"/>
    <property type="match status" value="1"/>
</dbReference>
<keyword evidence="6" id="KW-0472">Membrane</keyword>
<evidence type="ECO:0000259" key="7">
    <source>
        <dbReference type="PROSITE" id="PS50111"/>
    </source>
</evidence>
<dbReference type="AlphaFoldDB" id="A0A9X2UNB1"/>
<protein>
    <submittedName>
        <fullName evidence="9">Methyl-accepting chemotaxis protein</fullName>
    </submittedName>
</protein>
<dbReference type="CDD" id="cd11386">
    <property type="entry name" value="MCP_signal"/>
    <property type="match status" value="1"/>
</dbReference>
<dbReference type="GO" id="GO:0007165">
    <property type="term" value="P:signal transduction"/>
    <property type="evidence" value="ECO:0007669"/>
    <property type="project" value="UniProtKB-KW"/>
</dbReference>
<evidence type="ECO:0000256" key="2">
    <source>
        <dbReference type="ARBA" id="ARBA00023224"/>
    </source>
</evidence>
<keyword evidence="6" id="KW-1133">Transmembrane helix</keyword>
<evidence type="ECO:0000256" key="5">
    <source>
        <dbReference type="SAM" id="MobiDB-lite"/>
    </source>
</evidence>
<feature type="compositionally biased region" description="Low complexity" evidence="5">
    <location>
        <begin position="580"/>
        <end position="589"/>
    </location>
</feature>
<feature type="compositionally biased region" description="Low complexity" evidence="5">
    <location>
        <begin position="301"/>
        <end position="323"/>
    </location>
</feature>
<feature type="domain" description="HAMP" evidence="8">
    <location>
        <begin position="236"/>
        <end position="288"/>
    </location>
</feature>
<feature type="domain" description="Methyl-accepting transducer" evidence="7">
    <location>
        <begin position="293"/>
        <end position="535"/>
    </location>
</feature>
<feature type="region of interest" description="Disordered" evidence="5">
    <location>
        <begin position="207"/>
        <end position="234"/>
    </location>
</feature>
<comment type="similarity">
    <text evidence="3">Belongs to the methyl-accepting chemotaxis (MCP) protein family.</text>
</comment>
<dbReference type="InterPro" id="IPR003660">
    <property type="entry name" value="HAMP_dom"/>
</dbReference>
<feature type="region of interest" description="Disordered" evidence="5">
    <location>
        <begin position="569"/>
        <end position="611"/>
    </location>
</feature>
<feature type="transmembrane region" description="Helical" evidence="6">
    <location>
        <begin position="127"/>
        <end position="152"/>
    </location>
</feature>
<dbReference type="PANTHER" id="PTHR32089">
    <property type="entry name" value="METHYL-ACCEPTING CHEMOTAXIS PROTEIN MCPB"/>
    <property type="match status" value="1"/>
</dbReference>
<dbReference type="CDD" id="cd06225">
    <property type="entry name" value="HAMP"/>
    <property type="match status" value="1"/>
</dbReference>
<feature type="transmembrane region" description="Helical" evidence="6">
    <location>
        <begin position="164"/>
        <end position="181"/>
    </location>
</feature>
<evidence type="ECO:0000256" key="3">
    <source>
        <dbReference type="ARBA" id="ARBA00029447"/>
    </source>
</evidence>
<dbReference type="PANTHER" id="PTHR32089:SF112">
    <property type="entry name" value="LYSOZYME-LIKE PROTEIN-RELATED"/>
    <property type="match status" value="1"/>
</dbReference>